<dbReference type="Pfam" id="PF10431">
    <property type="entry name" value="ClpB_D2-small"/>
    <property type="match status" value="1"/>
</dbReference>
<feature type="compositionally biased region" description="Acidic residues" evidence="6">
    <location>
        <begin position="144"/>
        <end position="157"/>
    </location>
</feature>
<dbReference type="Pfam" id="PF02861">
    <property type="entry name" value="Clp_N"/>
    <property type="match status" value="1"/>
</dbReference>
<dbReference type="PRINTS" id="PR00300">
    <property type="entry name" value="CLPPROTEASEA"/>
</dbReference>
<feature type="region of interest" description="Disordered" evidence="6">
    <location>
        <begin position="142"/>
        <end position="163"/>
    </location>
</feature>
<keyword evidence="9" id="KW-0645">Protease</keyword>
<feature type="domain" description="AAA+ ATPase" evidence="7">
    <location>
        <begin position="205"/>
        <end position="349"/>
    </location>
</feature>
<dbReference type="CDD" id="cd19499">
    <property type="entry name" value="RecA-like_ClpB_Hsp104-like"/>
    <property type="match status" value="1"/>
</dbReference>
<dbReference type="GO" id="GO:0006508">
    <property type="term" value="P:proteolysis"/>
    <property type="evidence" value="ECO:0007669"/>
    <property type="project" value="UniProtKB-KW"/>
</dbReference>
<dbReference type="InterPro" id="IPR018368">
    <property type="entry name" value="ClpA/B_CS1"/>
</dbReference>
<keyword evidence="1" id="KW-0677">Repeat</keyword>
<dbReference type="FunFam" id="3.40.50.300:FF:000025">
    <property type="entry name" value="ATP-dependent Clp protease subunit"/>
    <property type="match status" value="1"/>
</dbReference>
<dbReference type="InterPro" id="IPR036628">
    <property type="entry name" value="Clp_N_dom_sf"/>
</dbReference>
<dbReference type="PROSITE" id="PS00871">
    <property type="entry name" value="CLPAB_2"/>
    <property type="match status" value="1"/>
</dbReference>
<evidence type="ECO:0000313" key="10">
    <source>
        <dbReference type="Proteomes" id="UP000186469"/>
    </source>
</evidence>
<evidence type="ECO:0000313" key="9">
    <source>
        <dbReference type="EMBL" id="SHN51028.1"/>
    </source>
</evidence>
<dbReference type="InterPro" id="IPR003959">
    <property type="entry name" value="ATPase_AAA_core"/>
</dbReference>
<dbReference type="SMART" id="SM01086">
    <property type="entry name" value="ClpB_D2-small"/>
    <property type="match status" value="1"/>
</dbReference>
<dbReference type="InterPro" id="IPR001270">
    <property type="entry name" value="ClpA/B"/>
</dbReference>
<evidence type="ECO:0000256" key="6">
    <source>
        <dbReference type="SAM" id="MobiDB-lite"/>
    </source>
</evidence>
<organism evidence="9 10">
    <name type="scientific">Desulfovibrio litoralis DSM 11393</name>
    <dbReference type="NCBI Taxonomy" id="1121455"/>
    <lineage>
        <taxon>Bacteria</taxon>
        <taxon>Pseudomonadati</taxon>
        <taxon>Thermodesulfobacteriota</taxon>
        <taxon>Desulfovibrionia</taxon>
        <taxon>Desulfovibrionales</taxon>
        <taxon>Desulfovibrionaceae</taxon>
        <taxon>Desulfovibrio</taxon>
    </lineage>
</organism>
<dbReference type="SUPFAM" id="SSF81923">
    <property type="entry name" value="Double Clp-N motif"/>
    <property type="match status" value="1"/>
</dbReference>
<evidence type="ECO:0000259" key="7">
    <source>
        <dbReference type="SMART" id="SM00382"/>
    </source>
</evidence>
<keyword evidence="4 5" id="KW-0143">Chaperone</keyword>
<dbReference type="CDD" id="cd00009">
    <property type="entry name" value="AAA"/>
    <property type="match status" value="1"/>
</dbReference>
<feature type="domain" description="Clp ATPase C-terminal" evidence="8">
    <location>
        <begin position="681"/>
        <end position="768"/>
    </location>
</feature>
<comment type="similarity">
    <text evidence="5">Belongs to the ClpA/ClpB family.</text>
</comment>
<reference evidence="9 10" key="1">
    <citation type="submission" date="2016-12" db="EMBL/GenBank/DDBJ databases">
        <authorList>
            <person name="Song W.-J."/>
            <person name="Kurnit D.M."/>
        </authorList>
    </citation>
    <scope>NUCLEOTIDE SEQUENCE [LARGE SCALE GENOMIC DNA]</scope>
    <source>
        <strain evidence="9 10">DSM 11393</strain>
    </source>
</reference>
<keyword evidence="10" id="KW-1185">Reference proteome</keyword>
<feature type="domain" description="AAA+ ATPase" evidence="7">
    <location>
        <begin position="501"/>
        <end position="637"/>
    </location>
</feature>
<dbReference type="Pfam" id="PF17871">
    <property type="entry name" value="AAA_lid_9"/>
    <property type="match status" value="1"/>
</dbReference>
<accession>A0A1M7RXZ4</accession>
<name>A0A1M7RXZ4_9BACT</name>
<dbReference type="Gene3D" id="3.40.50.300">
    <property type="entry name" value="P-loop containing nucleotide triphosphate hydrolases"/>
    <property type="match status" value="2"/>
</dbReference>
<dbReference type="GO" id="GO:0005737">
    <property type="term" value="C:cytoplasm"/>
    <property type="evidence" value="ECO:0007669"/>
    <property type="project" value="TreeGrafter"/>
</dbReference>
<dbReference type="SUPFAM" id="SSF52540">
    <property type="entry name" value="P-loop containing nucleoside triphosphate hydrolases"/>
    <property type="match status" value="2"/>
</dbReference>
<dbReference type="EMBL" id="FRDI01000002">
    <property type="protein sequence ID" value="SHN51028.1"/>
    <property type="molecule type" value="Genomic_DNA"/>
</dbReference>
<dbReference type="InterPro" id="IPR004176">
    <property type="entry name" value="Clp_R_N"/>
</dbReference>
<evidence type="ECO:0000256" key="3">
    <source>
        <dbReference type="ARBA" id="ARBA00022840"/>
    </source>
</evidence>
<dbReference type="PROSITE" id="PS00870">
    <property type="entry name" value="CLPAB_1"/>
    <property type="match status" value="1"/>
</dbReference>
<dbReference type="Gene3D" id="1.10.1780.10">
    <property type="entry name" value="Clp, N-terminal domain"/>
    <property type="match status" value="1"/>
</dbReference>
<dbReference type="SMART" id="SM00382">
    <property type="entry name" value="AAA"/>
    <property type="match status" value="2"/>
</dbReference>
<dbReference type="Pfam" id="PF07724">
    <property type="entry name" value="AAA_2"/>
    <property type="match status" value="1"/>
</dbReference>
<dbReference type="InterPro" id="IPR019489">
    <property type="entry name" value="Clp_ATPase_C"/>
</dbReference>
<dbReference type="GO" id="GO:0005524">
    <property type="term" value="F:ATP binding"/>
    <property type="evidence" value="ECO:0007669"/>
    <property type="project" value="UniProtKB-KW"/>
</dbReference>
<dbReference type="GO" id="GO:0016887">
    <property type="term" value="F:ATP hydrolysis activity"/>
    <property type="evidence" value="ECO:0007669"/>
    <property type="project" value="InterPro"/>
</dbReference>
<dbReference type="InterPro" id="IPR027417">
    <property type="entry name" value="P-loop_NTPase"/>
</dbReference>
<protein>
    <submittedName>
        <fullName evidence="9">ATP-dependent Clp protease ATP-binding subunit ClpA</fullName>
    </submittedName>
</protein>
<keyword evidence="3 5" id="KW-0067">ATP-binding</keyword>
<dbReference type="PANTHER" id="PTHR11638:SF111">
    <property type="entry name" value="ATP-DEPENDENT CLP PROTEASE ATP-BINDING SUBUNIT CLPA"/>
    <property type="match status" value="1"/>
</dbReference>
<gene>
    <name evidence="9" type="ORF">SAMN02745728_00311</name>
</gene>
<dbReference type="GO" id="GO:0043335">
    <property type="term" value="P:protein unfolding"/>
    <property type="evidence" value="ECO:0007669"/>
    <property type="project" value="InterPro"/>
</dbReference>
<evidence type="ECO:0000256" key="2">
    <source>
        <dbReference type="ARBA" id="ARBA00022741"/>
    </source>
</evidence>
<dbReference type="RefSeq" id="WP_342741850.1">
    <property type="nucleotide sequence ID" value="NZ_FRDI01000002.1"/>
</dbReference>
<dbReference type="InterPro" id="IPR041546">
    <property type="entry name" value="ClpA/ClpB_AAA_lid"/>
</dbReference>
<evidence type="ECO:0000259" key="8">
    <source>
        <dbReference type="SMART" id="SM01086"/>
    </source>
</evidence>
<dbReference type="STRING" id="1121455.SAMN02745728_00311"/>
<dbReference type="Proteomes" id="UP000186469">
    <property type="component" value="Unassembled WGS sequence"/>
</dbReference>
<dbReference type="PANTHER" id="PTHR11638">
    <property type="entry name" value="ATP-DEPENDENT CLP PROTEASE"/>
    <property type="match status" value="1"/>
</dbReference>
<dbReference type="InterPro" id="IPR028299">
    <property type="entry name" value="ClpA/B_CS2"/>
</dbReference>
<dbReference type="AlphaFoldDB" id="A0A1M7RXZ4"/>
<dbReference type="GO" id="GO:0008233">
    <property type="term" value="F:peptidase activity"/>
    <property type="evidence" value="ECO:0007669"/>
    <property type="project" value="UniProtKB-KW"/>
</dbReference>
<dbReference type="InterPro" id="IPR013461">
    <property type="entry name" value="ClpA"/>
</dbReference>
<dbReference type="GO" id="GO:0034605">
    <property type="term" value="P:cellular response to heat"/>
    <property type="evidence" value="ECO:0007669"/>
    <property type="project" value="TreeGrafter"/>
</dbReference>
<proteinExistence type="inferred from homology"/>
<sequence>MILSDNLKTAIYVAIIEAQNRGHEILTLEHLLFGIISDEQGKLLLENSGADVGYIRKNLIDFFVIHMESTTPKEELELVKSPAFERVMQQALEHKHFAGKTTIEISDVIVAMLDAEGSYAGFFLQNSGIDALEYLQNASHGAESEEFNNETEESSEDYSDKTTKNKHLETYCTNLSEKAENGEIDPLIGRVEELNRAIQVLARRRKNNPLFIGDPGVGKTALAEGLSLRISQGNVPEEFLNAKLYALDLGAVLAGAKYRGDFEGRLKGVINELKQIPNAILFIDEIHTIVGAGSTSGNSMDASNILKPLLASGSIRCIGSSTHEEYRNHFEKDRALNRRFQKIDVPEPSQAECLEILKGLKEKYEEHHGVHYSPASLKAAVELSVRHLPDKLLPDKAIDVIDEAGAALRLLRSSQNKVKASDSLSDIKNSITPTISVSDIEKIIAGMARIPSRQVTSSDKTKLAKLENELKTNIYGQNDAVEKVSKAILRSRAGFNTEQRPMGSFLFYGPTGVGKTELARQLANTLGIGFVRFDMSEYMEKHTVARLIGSPPGYVGFEQGGLLTEAIRKNPYTVLLLDELEKAHPDIFNILLQVMDYASLTDNTGRKADFRNVVLIMTSNAGAREMAAKSIGFSQISQDDTSNKENSDNKEIRSKGLKALETIFSPEFRNRLDAMIPFNALPQGVMEGIVNKFFAELQVALNAKKIQLTMTDNAKAWLAKKGYDQSQGARPLRRVFREEIEDKLSQEILFGKLQKGGKVMLDADKNYSPKTELLFSFA</sequence>
<evidence type="ECO:0000256" key="5">
    <source>
        <dbReference type="RuleBase" id="RU004432"/>
    </source>
</evidence>
<dbReference type="Pfam" id="PF00004">
    <property type="entry name" value="AAA"/>
    <property type="match status" value="1"/>
</dbReference>
<dbReference type="InterPro" id="IPR050130">
    <property type="entry name" value="ClpA_ClpB"/>
</dbReference>
<evidence type="ECO:0000256" key="4">
    <source>
        <dbReference type="ARBA" id="ARBA00023186"/>
    </source>
</evidence>
<dbReference type="NCBIfam" id="TIGR02639">
    <property type="entry name" value="ClpA"/>
    <property type="match status" value="1"/>
</dbReference>
<keyword evidence="9" id="KW-0378">Hydrolase</keyword>
<evidence type="ECO:0000256" key="1">
    <source>
        <dbReference type="ARBA" id="ARBA00022737"/>
    </source>
</evidence>
<keyword evidence="2 5" id="KW-0547">Nucleotide-binding</keyword>
<dbReference type="Gene3D" id="1.10.8.60">
    <property type="match status" value="2"/>
</dbReference>
<dbReference type="InterPro" id="IPR003593">
    <property type="entry name" value="AAA+_ATPase"/>
</dbReference>